<sequence length="344" mass="37986">RIAIVKSGLDGERVLAELGPGSLFGEMALIDGNPRSAAARASEQSVLTEIRAETFNDYIRSNPDAARRIMQTLVGQIRTANKELAYAITNKEPNVRVSDAGLLDTKHGDNEIEDTDAIYNRPPSRLVVYSLILVLGLLVGSILFTSFTHVDTVVSARGKFTTKTPNISVQASSSSVISALMVERGQTVTEGQVVAVLDDTTARTTLQSNTDKLQAVKNRLSRLWLESEILNFDKSLPDKGGLDPLNYDILTKRVGEYRGKVRSFASKMNKLKQELDGTVETVNIIGRQKELKLELEGVQERLYDKRATSLLNYLTAVEATLNAEQRLLDAQNNFRKFEAELDSI</sequence>
<reference evidence="7" key="1">
    <citation type="submission" date="2018-05" db="EMBL/GenBank/DDBJ databases">
        <authorList>
            <person name="Lanie J.A."/>
            <person name="Ng W.-L."/>
            <person name="Kazmierczak K.M."/>
            <person name="Andrzejewski T.M."/>
            <person name="Davidsen T.M."/>
            <person name="Wayne K.J."/>
            <person name="Tettelin H."/>
            <person name="Glass J.I."/>
            <person name="Rusch D."/>
            <person name="Podicherti R."/>
            <person name="Tsui H.-C.T."/>
            <person name="Winkler M.E."/>
        </authorList>
    </citation>
    <scope>NUCLEOTIDE SEQUENCE</scope>
</reference>
<dbReference type="Pfam" id="PF00027">
    <property type="entry name" value="cNMP_binding"/>
    <property type="match status" value="1"/>
</dbReference>
<dbReference type="InterPro" id="IPR050739">
    <property type="entry name" value="MFP"/>
</dbReference>
<dbReference type="Gene3D" id="2.60.120.10">
    <property type="entry name" value="Jelly Rolls"/>
    <property type="match status" value="1"/>
</dbReference>
<evidence type="ECO:0000256" key="2">
    <source>
        <dbReference type="ARBA" id="ARBA00022692"/>
    </source>
</evidence>
<feature type="non-terminal residue" evidence="7">
    <location>
        <position position="344"/>
    </location>
</feature>
<accession>A0A382PGH5</accession>
<name>A0A382PGH5_9ZZZZ</name>
<gene>
    <name evidence="7" type="ORF">METZ01_LOCUS324754</name>
</gene>
<dbReference type="InterPro" id="IPR000595">
    <property type="entry name" value="cNMP-bd_dom"/>
</dbReference>
<dbReference type="EMBL" id="UINC01106908">
    <property type="protein sequence ID" value="SVC71900.1"/>
    <property type="molecule type" value="Genomic_DNA"/>
</dbReference>
<feature type="non-terminal residue" evidence="7">
    <location>
        <position position="1"/>
    </location>
</feature>
<dbReference type="InterPro" id="IPR018488">
    <property type="entry name" value="cNMP-bd_CS"/>
</dbReference>
<dbReference type="PROSITE" id="PS00889">
    <property type="entry name" value="CNMP_BINDING_2"/>
    <property type="match status" value="1"/>
</dbReference>
<keyword evidence="4 5" id="KW-0472">Membrane</keyword>
<dbReference type="PANTHER" id="PTHR30386">
    <property type="entry name" value="MEMBRANE FUSION SUBUNIT OF EMRAB-TOLC MULTIDRUG EFFLUX PUMP"/>
    <property type="match status" value="1"/>
</dbReference>
<dbReference type="GO" id="GO:0016020">
    <property type="term" value="C:membrane"/>
    <property type="evidence" value="ECO:0007669"/>
    <property type="project" value="UniProtKB-SubCell"/>
</dbReference>
<dbReference type="PROSITE" id="PS50042">
    <property type="entry name" value="CNMP_BINDING_3"/>
    <property type="match status" value="1"/>
</dbReference>
<feature type="domain" description="Cyclic nucleotide-binding" evidence="6">
    <location>
        <begin position="1"/>
        <end position="76"/>
    </location>
</feature>
<evidence type="ECO:0000256" key="3">
    <source>
        <dbReference type="ARBA" id="ARBA00022989"/>
    </source>
</evidence>
<keyword evidence="3 5" id="KW-1133">Transmembrane helix</keyword>
<evidence type="ECO:0000256" key="5">
    <source>
        <dbReference type="SAM" id="Phobius"/>
    </source>
</evidence>
<dbReference type="PANTHER" id="PTHR30386:SF26">
    <property type="entry name" value="TRANSPORT PROTEIN COMB"/>
    <property type="match status" value="1"/>
</dbReference>
<keyword evidence="2 5" id="KW-0812">Transmembrane</keyword>
<dbReference type="Gene3D" id="2.40.50.100">
    <property type="match status" value="1"/>
</dbReference>
<evidence type="ECO:0000256" key="4">
    <source>
        <dbReference type="ARBA" id="ARBA00023136"/>
    </source>
</evidence>
<dbReference type="SUPFAM" id="SSF51206">
    <property type="entry name" value="cAMP-binding domain-like"/>
    <property type="match status" value="1"/>
</dbReference>
<evidence type="ECO:0000256" key="1">
    <source>
        <dbReference type="ARBA" id="ARBA00004167"/>
    </source>
</evidence>
<feature type="transmembrane region" description="Helical" evidence="5">
    <location>
        <begin position="126"/>
        <end position="147"/>
    </location>
</feature>
<evidence type="ECO:0000313" key="7">
    <source>
        <dbReference type="EMBL" id="SVC71900.1"/>
    </source>
</evidence>
<comment type="subcellular location">
    <subcellularLocation>
        <location evidence="1">Membrane</location>
        <topology evidence="1">Single-pass membrane protein</topology>
    </subcellularLocation>
</comment>
<dbReference type="InterPro" id="IPR018490">
    <property type="entry name" value="cNMP-bd_dom_sf"/>
</dbReference>
<protein>
    <recommendedName>
        <fullName evidence="6">Cyclic nucleotide-binding domain-containing protein</fullName>
    </recommendedName>
</protein>
<evidence type="ECO:0000259" key="6">
    <source>
        <dbReference type="PROSITE" id="PS50042"/>
    </source>
</evidence>
<dbReference type="CDD" id="cd00038">
    <property type="entry name" value="CAP_ED"/>
    <property type="match status" value="1"/>
</dbReference>
<dbReference type="InterPro" id="IPR014710">
    <property type="entry name" value="RmlC-like_jellyroll"/>
</dbReference>
<dbReference type="AlphaFoldDB" id="A0A382PGH5"/>
<organism evidence="7">
    <name type="scientific">marine metagenome</name>
    <dbReference type="NCBI Taxonomy" id="408172"/>
    <lineage>
        <taxon>unclassified sequences</taxon>
        <taxon>metagenomes</taxon>
        <taxon>ecological metagenomes</taxon>
    </lineage>
</organism>
<proteinExistence type="predicted"/>